<dbReference type="PANTHER" id="PTHR40758">
    <property type="entry name" value="CONSERVED PROTEIN"/>
    <property type="match status" value="1"/>
</dbReference>
<dbReference type="GO" id="GO:0005886">
    <property type="term" value="C:plasma membrane"/>
    <property type="evidence" value="ECO:0007669"/>
    <property type="project" value="TreeGrafter"/>
</dbReference>
<dbReference type="Proteomes" id="UP000199077">
    <property type="component" value="Chromosome I"/>
</dbReference>
<dbReference type="PANTHER" id="PTHR40758:SF1">
    <property type="entry name" value="CONSERVED PROTEIN"/>
    <property type="match status" value="1"/>
</dbReference>
<dbReference type="STRING" id="443156.SAMN04489867_0704"/>
<accession>A0A1H0MS63</accession>
<dbReference type="InterPro" id="IPR024344">
    <property type="entry name" value="MDMPI_metal-binding"/>
</dbReference>
<evidence type="ECO:0000313" key="4">
    <source>
        <dbReference type="Proteomes" id="UP000199077"/>
    </source>
</evidence>
<gene>
    <name evidence="3" type="ORF">SAMN04489867_0704</name>
</gene>
<dbReference type="AlphaFoldDB" id="A0A1H0MS63"/>
<dbReference type="InterPro" id="IPR034660">
    <property type="entry name" value="DinB/YfiT-like"/>
</dbReference>
<dbReference type="InterPro" id="IPR017517">
    <property type="entry name" value="Maleyloyr_isom"/>
</dbReference>
<dbReference type="Pfam" id="PF07398">
    <property type="entry name" value="MDMPI_C"/>
    <property type="match status" value="1"/>
</dbReference>
<sequence length="259" mass="27438">MDDDHALAALRAVTAAMVATVRSTDHAAAVPACPGWTVTDLVDHLGRVHLWAAHCAREGAPPAPYPRRDREQPLADWYAGCAGAIVTTLTELPPEHPSWSFSADPAHGTASFWRRRQLHETVVHHVDALQAAGRLARSGVVGEVPGLTAHDAADGVAEVFEVMAPRTLVRHAERPPLEVIPAPDPIAFSCNDVDAAWTVRLVDGAVELVDGVAPEAAARISGPAAHLYLALWHRADADRLSASGDEAAARRLLGASLVP</sequence>
<dbReference type="InterPro" id="IPR010872">
    <property type="entry name" value="MDMPI_C-term_domain"/>
</dbReference>
<dbReference type="Pfam" id="PF11716">
    <property type="entry name" value="MDMPI_N"/>
    <property type="match status" value="1"/>
</dbReference>
<feature type="domain" description="MDMPI C-terminal" evidence="1">
    <location>
        <begin position="152"/>
        <end position="250"/>
    </location>
</feature>
<reference evidence="4" key="1">
    <citation type="submission" date="2016-10" db="EMBL/GenBank/DDBJ databases">
        <authorList>
            <person name="Varghese N."/>
            <person name="Submissions S."/>
        </authorList>
    </citation>
    <scope>NUCLEOTIDE SEQUENCE [LARGE SCALE GENOMIC DNA]</scope>
    <source>
        <strain evidence="4">DSM 22329</strain>
    </source>
</reference>
<dbReference type="EMBL" id="LT629711">
    <property type="protein sequence ID" value="SDO83289.1"/>
    <property type="molecule type" value="Genomic_DNA"/>
</dbReference>
<dbReference type="SUPFAM" id="SSF109854">
    <property type="entry name" value="DinB/YfiT-like putative metalloenzymes"/>
    <property type="match status" value="1"/>
</dbReference>
<organism evidence="3 4">
    <name type="scientific">Pedococcus dokdonensis</name>
    <dbReference type="NCBI Taxonomy" id="443156"/>
    <lineage>
        <taxon>Bacteria</taxon>
        <taxon>Bacillati</taxon>
        <taxon>Actinomycetota</taxon>
        <taxon>Actinomycetes</taxon>
        <taxon>Micrococcales</taxon>
        <taxon>Intrasporangiaceae</taxon>
        <taxon>Pedococcus</taxon>
    </lineage>
</organism>
<evidence type="ECO:0000259" key="2">
    <source>
        <dbReference type="Pfam" id="PF11716"/>
    </source>
</evidence>
<feature type="domain" description="Mycothiol-dependent maleylpyruvate isomerase metal-binding" evidence="2">
    <location>
        <begin position="7"/>
        <end position="128"/>
    </location>
</feature>
<evidence type="ECO:0000313" key="3">
    <source>
        <dbReference type="EMBL" id="SDO83289.1"/>
    </source>
</evidence>
<name>A0A1H0MS63_9MICO</name>
<dbReference type="RefSeq" id="WP_091781552.1">
    <property type="nucleotide sequence ID" value="NZ_LT629711.1"/>
</dbReference>
<protein>
    <submittedName>
        <fullName evidence="3">TIGR03083 family protein</fullName>
    </submittedName>
</protein>
<keyword evidence="4" id="KW-1185">Reference proteome</keyword>
<dbReference type="Gene3D" id="1.20.120.450">
    <property type="entry name" value="dinb family like domain"/>
    <property type="match status" value="1"/>
</dbReference>
<proteinExistence type="predicted"/>
<dbReference type="GO" id="GO:0046872">
    <property type="term" value="F:metal ion binding"/>
    <property type="evidence" value="ECO:0007669"/>
    <property type="project" value="InterPro"/>
</dbReference>
<dbReference type="NCBIfam" id="TIGR03083">
    <property type="entry name" value="maleylpyruvate isomerase family mycothiol-dependent enzyme"/>
    <property type="match status" value="1"/>
</dbReference>
<dbReference type="OrthoDB" id="3671213at2"/>
<evidence type="ECO:0000259" key="1">
    <source>
        <dbReference type="Pfam" id="PF07398"/>
    </source>
</evidence>